<dbReference type="InterPro" id="IPR018520">
    <property type="entry name" value="UPP_synth-like_CS"/>
</dbReference>
<dbReference type="VEuPathDB" id="FungiDB:CHGG_08176"/>
<dbReference type="Proteomes" id="UP000001056">
    <property type="component" value="Unassembled WGS sequence"/>
</dbReference>
<dbReference type="GO" id="GO:0005783">
    <property type="term" value="C:endoplasmic reticulum"/>
    <property type="evidence" value="ECO:0007669"/>
    <property type="project" value="TreeGrafter"/>
</dbReference>
<feature type="compositionally biased region" description="Polar residues" evidence="3">
    <location>
        <begin position="445"/>
        <end position="474"/>
    </location>
</feature>
<feature type="compositionally biased region" description="Low complexity" evidence="3">
    <location>
        <begin position="972"/>
        <end position="1020"/>
    </location>
</feature>
<feature type="compositionally biased region" description="Basic and acidic residues" evidence="3">
    <location>
        <begin position="713"/>
        <end position="722"/>
    </location>
</feature>
<dbReference type="Gene3D" id="3.40.1180.10">
    <property type="entry name" value="Decaprenyl diphosphate synthase-like"/>
    <property type="match status" value="1"/>
</dbReference>
<dbReference type="STRING" id="306901.Q2GV28"/>
<feature type="compositionally biased region" description="Polar residues" evidence="3">
    <location>
        <begin position="777"/>
        <end position="790"/>
    </location>
</feature>
<feature type="compositionally biased region" description="Polar residues" evidence="3">
    <location>
        <begin position="1021"/>
        <end position="1030"/>
    </location>
</feature>
<reference evidence="6" key="1">
    <citation type="journal article" date="2015" name="Genome Announc.">
        <title>Draft genome sequence of the cellulolytic fungus Chaetomium globosum.</title>
        <authorList>
            <person name="Cuomo C.A."/>
            <person name="Untereiner W.A."/>
            <person name="Ma L.-J."/>
            <person name="Grabherr M."/>
            <person name="Birren B.W."/>
        </authorList>
    </citation>
    <scope>NUCLEOTIDE SEQUENCE [LARGE SCALE GENOMIC DNA]</scope>
    <source>
        <strain evidence="6">ATCC 6205 / CBS 148.51 / DSM 1962 / NBRC 6347 / NRRL 1970</strain>
    </source>
</reference>
<dbReference type="AlphaFoldDB" id="Q2GV28"/>
<evidence type="ECO:0000259" key="4">
    <source>
        <dbReference type="SMART" id="SM01408"/>
    </source>
</evidence>
<dbReference type="OrthoDB" id="4173905at2759"/>
<dbReference type="Pfam" id="PF01255">
    <property type="entry name" value="Prenyltransf"/>
    <property type="match status" value="2"/>
</dbReference>
<dbReference type="InParanoid" id="Q2GV28"/>
<dbReference type="GO" id="GO:0005811">
    <property type="term" value="C:lipid droplet"/>
    <property type="evidence" value="ECO:0007669"/>
    <property type="project" value="TreeGrafter"/>
</dbReference>
<dbReference type="eggNOG" id="KOG1602">
    <property type="taxonomic scope" value="Eukaryota"/>
</dbReference>
<feature type="compositionally biased region" description="Basic and acidic residues" evidence="3">
    <location>
        <begin position="930"/>
        <end position="940"/>
    </location>
</feature>
<dbReference type="SMART" id="SM01408">
    <property type="entry name" value="ING"/>
    <property type="match status" value="1"/>
</dbReference>
<dbReference type="GO" id="GO:0045547">
    <property type="term" value="F:ditrans,polycis-polyprenyl diphosphate synthase [(2E,6E)-farnesyl diphosphate specific] activity"/>
    <property type="evidence" value="ECO:0007669"/>
    <property type="project" value="TreeGrafter"/>
</dbReference>
<feature type="compositionally biased region" description="Low complexity" evidence="3">
    <location>
        <begin position="805"/>
        <end position="820"/>
    </location>
</feature>
<comment type="similarity">
    <text evidence="1">Belongs to the UPP synthase family.</text>
</comment>
<dbReference type="Pfam" id="PF12998">
    <property type="entry name" value="ING"/>
    <property type="match status" value="1"/>
</dbReference>
<feature type="compositionally biased region" description="Basic and acidic residues" evidence="3">
    <location>
        <begin position="659"/>
        <end position="673"/>
    </location>
</feature>
<dbReference type="eggNOG" id="KOG1973">
    <property type="taxonomic scope" value="Eukaryota"/>
</dbReference>
<proteinExistence type="inferred from homology"/>
<evidence type="ECO:0000256" key="3">
    <source>
        <dbReference type="SAM" id="MobiDB-lite"/>
    </source>
</evidence>
<feature type="region of interest" description="Disordered" evidence="3">
    <location>
        <begin position="208"/>
        <end position="258"/>
    </location>
</feature>
<dbReference type="OMA" id="ETIDSHM"/>
<feature type="region of interest" description="Disordered" evidence="3">
    <location>
        <begin position="686"/>
        <end position="1046"/>
    </location>
</feature>
<dbReference type="InterPro" id="IPR001441">
    <property type="entry name" value="UPP_synth-like"/>
</dbReference>
<organism evidence="5 6">
    <name type="scientific">Chaetomium globosum (strain ATCC 6205 / CBS 148.51 / DSM 1962 / NBRC 6347 / NRRL 1970)</name>
    <name type="common">Soil fungus</name>
    <dbReference type="NCBI Taxonomy" id="306901"/>
    <lineage>
        <taxon>Eukaryota</taxon>
        <taxon>Fungi</taxon>
        <taxon>Dikarya</taxon>
        <taxon>Ascomycota</taxon>
        <taxon>Pezizomycotina</taxon>
        <taxon>Sordariomycetes</taxon>
        <taxon>Sordariomycetidae</taxon>
        <taxon>Sordariales</taxon>
        <taxon>Chaetomiaceae</taxon>
        <taxon>Chaetomium</taxon>
    </lineage>
</organism>
<dbReference type="GeneID" id="4393401"/>
<feature type="compositionally biased region" description="Polar residues" evidence="3">
    <location>
        <begin position="847"/>
        <end position="857"/>
    </location>
</feature>
<dbReference type="InterPro" id="IPR013083">
    <property type="entry name" value="Znf_RING/FYVE/PHD"/>
</dbReference>
<evidence type="ECO:0000313" key="5">
    <source>
        <dbReference type="EMBL" id="EAQ86923.1"/>
    </source>
</evidence>
<dbReference type="PROSITE" id="PS01066">
    <property type="entry name" value="UPP_SYNTHASE"/>
    <property type="match status" value="1"/>
</dbReference>
<feature type="region of interest" description="Disordered" evidence="3">
    <location>
        <begin position="659"/>
        <end position="678"/>
    </location>
</feature>
<feature type="compositionally biased region" description="Polar residues" evidence="3">
    <location>
        <begin position="867"/>
        <end position="895"/>
    </location>
</feature>
<gene>
    <name evidence="5" type="ORF">CHGG_08176</name>
</gene>
<dbReference type="EMBL" id="CH408033">
    <property type="protein sequence ID" value="EAQ86923.1"/>
    <property type="molecule type" value="Genomic_DNA"/>
</dbReference>
<evidence type="ECO:0000313" key="6">
    <source>
        <dbReference type="Proteomes" id="UP000001056"/>
    </source>
</evidence>
<sequence length="1204" mass="128297">MSDLYLSRIRSWFMSSPPAEWALNRLRSTLIGALSQGPIPQHVAFEMDGNRRYARSHKIETIEGHHLGFEALARVLEVCYKCGVKVVTVYAFSLENFHRPKYEVDGLMQLAKLKLEQLIQHGELLDRYGARVKVLGRLDLIPPDVLEVVERAAATTKNNTDCVLNICFPYTSREEMTTAIRTTVQEYSTTPRPHSTPFSQSRITQKILSKQAGKPDPLEPIRESPSPTPSSVPSDDQDDAVSTATTLHSDSTAVKSGGDEETVAIYPNAETITPETIDSHMYTAGCPPLDIFVRTSGVERLSDFMLWQCHQNTHIFFLKCFWPEFDLWSFLPRAGGVAMATEAEGEGREAAAAGEGGVKLWTAPQIFSRESSVKMHMAKPIAQLTSSRQRRRPRQTRPSSLYPRRPFEQPTVSLPEFAIPLPYHYFHWPRRFVMKTAKPPASEGATGSSRRQPVRQTRVNPPRTSSLNRANSMASAPAAEQPIDILPGVTHFTDAITALPKELVRHFTLLKEVDAKIFAPEAALLQLLHSAVNTPALDLARPLNDAPSTVASVSASISAHNSTTEPANPSAPSSDGAASSVFDPANIPRRTIFRDTALKIQEMLVSLEEKNHVIPTANDALQKQLSRIENIWPHLAAEFSEEAKWGSATHWAYVENRQAKANDKQAERSRREGAATLSAAAQALAEEAAARSNDRKQAMAAKKSAKNQAADVDGDKAQEGGKKAPGGKSRKPLPDSGPVGLGITPGPPGAAPAGKRRKVEAKPNGGAPTERAMGSVFGTNAAKQRTTSPRETPAPESGNKKRKALPSSSAAMSPSVTSSPVIGSFPDPVRRGSPAPSLTAPRPASSRARQNSTQSNVEGMRQHLPTAASNKPTANPQGTPDLGQVSNGARTTTDAKIQKEATVPIMNKPNPVKPETEAPQPAPEPAQNSSKKETAAKPSDEPAPPVKETAPLAIQPASVAMVKTKSGRASKPSTPATATFAEAASSTAAPTTARSRPSRNNNNNNNNINAEGANGTAGTGPSSNATTATAPITKRSHKKGASISATAAAHAQQQAAAAAAAAAASNTSASAAVAGVPLPPRRTAAARLAAAANAKGGSSGNTAGASASGTAVDDDDEEEEEQEVADEDLYCYCNQVSYGEMVACDGDGCPREWFHLECVGLKVAPKGNVWGDGGGGGYSSRSPPFPIELSLPCLASNWTWLGDW</sequence>
<evidence type="ECO:0000256" key="1">
    <source>
        <dbReference type="ARBA" id="ARBA00005432"/>
    </source>
</evidence>
<dbReference type="GO" id="GO:0000785">
    <property type="term" value="C:chromatin"/>
    <property type="evidence" value="ECO:0007669"/>
    <property type="project" value="UniProtKB-ARBA"/>
</dbReference>
<feature type="region of interest" description="Disordered" evidence="3">
    <location>
        <begin position="382"/>
        <end position="407"/>
    </location>
</feature>
<dbReference type="PANTHER" id="PTHR10291:SF43">
    <property type="entry name" value="DEHYDRODOLICHYL DIPHOSPHATE SYNTHASE COMPLEX SUBUNIT DHDDS"/>
    <property type="match status" value="1"/>
</dbReference>
<dbReference type="HAMAP" id="MF_01139">
    <property type="entry name" value="ISPT"/>
    <property type="match status" value="1"/>
</dbReference>
<feature type="domain" description="Inhibitor of growth protein N-terminal histone-binding" evidence="4">
    <location>
        <begin position="488"/>
        <end position="635"/>
    </location>
</feature>
<dbReference type="Gene3D" id="3.30.40.10">
    <property type="entry name" value="Zinc/RING finger domain, C3HC4 (zinc finger)"/>
    <property type="match status" value="1"/>
</dbReference>
<dbReference type="GO" id="GO:0016094">
    <property type="term" value="P:polyprenol biosynthetic process"/>
    <property type="evidence" value="ECO:0007669"/>
    <property type="project" value="TreeGrafter"/>
</dbReference>
<dbReference type="InterPro" id="IPR036424">
    <property type="entry name" value="UPP_synth-like_sf"/>
</dbReference>
<feature type="compositionally biased region" description="Low complexity" evidence="3">
    <location>
        <begin position="557"/>
        <end position="580"/>
    </location>
</feature>
<feature type="region of interest" description="Disordered" evidence="3">
    <location>
        <begin position="557"/>
        <end position="582"/>
    </location>
</feature>
<dbReference type="InterPro" id="IPR011011">
    <property type="entry name" value="Znf_FYVE_PHD"/>
</dbReference>
<dbReference type="PANTHER" id="PTHR10291">
    <property type="entry name" value="DEHYDRODOLICHYL DIPHOSPHATE SYNTHASE FAMILY MEMBER"/>
    <property type="match status" value="1"/>
</dbReference>
<dbReference type="NCBIfam" id="TIGR00055">
    <property type="entry name" value="uppS"/>
    <property type="match status" value="1"/>
</dbReference>
<feature type="compositionally biased region" description="Low complexity" evidence="3">
    <location>
        <begin position="1087"/>
        <end position="1111"/>
    </location>
</feature>
<dbReference type="SUPFAM" id="SSF57903">
    <property type="entry name" value="FYVE/PHD zinc finger"/>
    <property type="match status" value="1"/>
</dbReference>
<dbReference type="CDD" id="cd15505">
    <property type="entry name" value="PHD_ING"/>
    <property type="match status" value="1"/>
</dbReference>
<feature type="region of interest" description="Disordered" evidence="3">
    <location>
        <begin position="1087"/>
        <end position="1124"/>
    </location>
</feature>
<protein>
    <recommendedName>
        <fullName evidence="4">Inhibitor of growth protein N-terminal histone-binding domain-containing protein</fullName>
    </recommendedName>
</protein>
<accession>Q2GV28</accession>
<feature type="compositionally biased region" description="Polar residues" evidence="3">
    <location>
        <begin position="243"/>
        <end position="254"/>
    </location>
</feature>
<dbReference type="GO" id="GO:0016020">
    <property type="term" value="C:membrane"/>
    <property type="evidence" value="ECO:0007669"/>
    <property type="project" value="TreeGrafter"/>
</dbReference>
<dbReference type="SUPFAM" id="SSF64005">
    <property type="entry name" value="Undecaprenyl diphosphate synthase"/>
    <property type="match status" value="1"/>
</dbReference>
<dbReference type="CDD" id="cd00475">
    <property type="entry name" value="Cis_IPPS"/>
    <property type="match status" value="1"/>
</dbReference>
<name>Q2GV28_CHAGB</name>
<feature type="compositionally biased region" description="Acidic residues" evidence="3">
    <location>
        <begin position="1112"/>
        <end position="1124"/>
    </location>
</feature>
<keyword evidence="2" id="KW-0808">Transferase</keyword>
<feature type="compositionally biased region" description="Basic and acidic residues" evidence="3">
    <location>
        <begin position="688"/>
        <end position="697"/>
    </location>
</feature>
<keyword evidence="6" id="KW-1185">Reference proteome</keyword>
<dbReference type="HOGENOM" id="CLU_005201_0_0_1"/>
<feature type="region of interest" description="Disordered" evidence="3">
    <location>
        <begin position="438"/>
        <end position="478"/>
    </location>
</feature>
<evidence type="ECO:0000256" key="2">
    <source>
        <dbReference type="ARBA" id="ARBA00022679"/>
    </source>
</evidence>
<dbReference type="GO" id="GO:1904423">
    <property type="term" value="C:dehydrodolichyl diphosphate synthase complex"/>
    <property type="evidence" value="ECO:0007669"/>
    <property type="project" value="TreeGrafter"/>
</dbReference>
<dbReference type="InterPro" id="IPR024610">
    <property type="entry name" value="ING_N_histone-binding"/>
</dbReference>
<dbReference type="RefSeq" id="XP_001225832.1">
    <property type="nucleotide sequence ID" value="XM_001225831.1"/>
</dbReference>